<proteinExistence type="predicted"/>
<dbReference type="InterPro" id="IPR010813">
    <property type="entry name" value="DUF1413"/>
</dbReference>
<dbReference type="EMBL" id="JBHTJF010000046">
    <property type="protein sequence ID" value="MFD0944689.1"/>
    <property type="molecule type" value="Genomic_DNA"/>
</dbReference>
<sequence>MNTQDLIKKALKEVDQLEKGETFFLSDLFKGYEWKRIDRAQRLQLGRDFLEYVRKENISVKDNSKSTSNKQKYIKV</sequence>
<name>A0ABW3GZV1_9BACL</name>
<dbReference type="RefSeq" id="WP_381014427.1">
    <property type="nucleotide sequence ID" value="NZ_JBHTJF010000046.1"/>
</dbReference>
<keyword evidence="1" id="KW-0238">DNA-binding</keyword>
<evidence type="ECO:0000313" key="1">
    <source>
        <dbReference type="EMBL" id="MFD0944689.1"/>
    </source>
</evidence>
<gene>
    <name evidence="1" type="ORF">ACFQ0V_13140</name>
</gene>
<reference evidence="2" key="1">
    <citation type="journal article" date="2019" name="Int. J. Syst. Evol. Microbiol.">
        <title>The Global Catalogue of Microorganisms (GCM) 10K type strain sequencing project: providing services to taxonomists for standard genome sequencing and annotation.</title>
        <authorList>
            <consortium name="The Broad Institute Genomics Platform"/>
            <consortium name="The Broad Institute Genome Sequencing Center for Infectious Disease"/>
            <person name="Wu L."/>
            <person name="Ma J."/>
        </authorList>
    </citation>
    <scope>NUCLEOTIDE SEQUENCE [LARGE SCALE GENOMIC DNA]</scope>
    <source>
        <strain evidence="2">CCUG 63563</strain>
    </source>
</reference>
<evidence type="ECO:0000313" key="2">
    <source>
        <dbReference type="Proteomes" id="UP001596976"/>
    </source>
</evidence>
<dbReference type="Pfam" id="PF07205">
    <property type="entry name" value="DUF1413"/>
    <property type="match status" value="1"/>
</dbReference>
<accession>A0ABW3GZV1</accession>
<protein>
    <submittedName>
        <fullName evidence="1">Single-stranded DNA-binding protein</fullName>
    </submittedName>
</protein>
<comment type="caution">
    <text evidence="1">The sequence shown here is derived from an EMBL/GenBank/DDBJ whole genome shotgun (WGS) entry which is preliminary data.</text>
</comment>
<organism evidence="1 2">
    <name type="scientific">Savagea faecisuis</name>
    <dbReference type="NCBI Taxonomy" id="1274803"/>
    <lineage>
        <taxon>Bacteria</taxon>
        <taxon>Bacillati</taxon>
        <taxon>Bacillota</taxon>
        <taxon>Bacilli</taxon>
        <taxon>Bacillales</taxon>
        <taxon>Caryophanaceae</taxon>
        <taxon>Savagea</taxon>
    </lineage>
</organism>
<keyword evidence="2" id="KW-1185">Reference proteome</keyword>
<dbReference type="Proteomes" id="UP001596976">
    <property type="component" value="Unassembled WGS sequence"/>
</dbReference>
<dbReference type="GO" id="GO:0003677">
    <property type="term" value="F:DNA binding"/>
    <property type="evidence" value="ECO:0007669"/>
    <property type="project" value="UniProtKB-KW"/>
</dbReference>